<proteinExistence type="predicted"/>
<protein>
    <submittedName>
        <fullName evidence="1">Uncharacterized protein</fullName>
    </submittedName>
</protein>
<keyword evidence="2" id="KW-1185">Reference proteome</keyword>
<reference evidence="1 2" key="1">
    <citation type="submission" date="2019-03" db="EMBL/GenBank/DDBJ databases">
        <title>Genomic Encyclopedia of Type Strains, Phase IV (KMG-IV): sequencing the most valuable type-strain genomes for metagenomic binning, comparative biology and taxonomic classification.</title>
        <authorList>
            <person name="Goeker M."/>
        </authorList>
    </citation>
    <scope>NUCLEOTIDE SEQUENCE [LARGE SCALE GENOMIC DNA]</scope>
    <source>
        <strain evidence="1 2">DSM 103428</strain>
    </source>
</reference>
<organism evidence="1 2">
    <name type="scientific">Acidipila rosea</name>
    <dbReference type="NCBI Taxonomy" id="768535"/>
    <lineage>
        <taxon>Bacteria</taxon>
        <taxon>Pseudomonadati</taxon>
        <taxon>Acidobacteriota</taxon>
        <taxon>Terriglobia</taxon>
        <taxon>Terriglobales</taxon>
        <taxon>Acidobacteriaceae</taxon>
        <taxon>Acidipila</taxon>
    </lineage>
</organism>
<evidence type="ECO:0000313" key="1">
    <source>
        <dbReference type="EMBL" id="TCK75875.1"/>
    </source>
</evidence>
<gene>
    <name evidence="1" type="ORF">C7378_0874</name>
</gene>
<dbReference type="Proteomes" id="UP000295210">
    <property type="component" value="Unassembled WGS sequence"/>
</dbReference>
<dbReference type="AlphaFoldDB" id="A0A4R1LC24"/>
<evidence type="ECO:0000313" key="2">
    <source>
        <dbReference type="Proteomes" id="UP000295210"/>
    </source>
</evidence>
<dbReference type="EMBL" id="SMGK01000001">
    <property type="protein sequence ID" value="TCK75875.1"/>
    <property type="molecule type" value="Genomic_DNA"/>
</dbReference>
<accession>A0A4R1LC24</accession>
<comment type="caution">
    <text evidence="1">The sequence shown here is derived from an EMBL/GenBank/DDBJ whole genome shotgun (WGS) entry which is preliminary data.</text>
</comment>
<name>A0A4R1LC24_9BACT</name>
<dbReference type="OrthoDB" id="8005816at2"/>
<sequence length="357" mass="39658">MSTGRGSFFRVDRGIWSKLCALGMNEAVAYLVLACGTGRDNVQTRWSTQALRTYAGISWEQAKRAIANLIANGLIQPADGYTSQRPRYDLTPYDAASLNGNASTLEAIIVESAKIWLPNSIVMGAGHEASPLQRLRSAGNLLALRLFVEFYEAHNLRDYGGIRPELIRMRYQRKKIGEYGAHVIWGFLPETKSLSWEGLFAPHQHLEPRQADAPSPVWESVALLEQMGLLTFVPHIVENSSMSAESIHPYGTGGSDEDPLEREIAYAADSAAREMCIESALERAENSGYRHLCPVIVTLPDVQMVGIARLRYRPHTTRTAAWHAQLYVSGHKWLETYHGMGQNAEGRCSRRAALYGA</sequence>